<evidence type="ECO:0000313" key="5">
    <source>
        <dbReference type="Proteomes" id="UP000789396"/>
    </source>
</evidence>
<feature type="non-terminal residue" evidence="4">
    <location>
        <position position="1"/>
    </location>
</feature>
<comment type="caution">
    <text evidence="4">The sequence shown here is derived from an EMBL/GenBank/DDBJ whole genome shotgun (WGS) entry which is preliminary data.</text>
</comment>
<feature type="compositionally biased region" description="Basic and acidic residues" evidence="2">
    <location>
        <begin position="331"/>
        <end position="343"/>
    </location>
</feature>
<feature type="domain" description="QRICH1-like" evidence="3">
    <location>
        <begin position="22"/>
        <end position="99"/>
    </location>
</feature>
<dbReference type="Gene3D" id="1.10.443.10">
    <property type="entry name" value="Intergrase catalytic core"/>
    <property type="match status" value="1"/>
</dbReference>
<evidence type="ECO:0000256" key="2">
    <source>
        <dbReference type="SAM" id="MobiDB-lite"/>
    </source>
</evidence>
<sequence>NTDKSVKQWMALFIKFRNLHGYSQEIIELDNNTLSDQLKQFLVEVRKSNGQEYKASSLYTGFSAIAQGISETFKEVRVVNIFDKHQFRSLHRTLDGRMKSIVEKGNKNRKQSDPLETEEIKFLLDSPVTTINTPKGGDAKRLKASWIKELDNGGMQLELPKEKNHAGGVKDPYAEAGISFIPPDSLGNAYTPVADIKRYLLRRPNNVEDDYFFVSINVPKKVYRGEWYLPTKLGKCSHDAMMHSICEEAKLDFKGRNITNHSMRSTGIHSLVESGVTLDEQMLFSRHKTIAGVSAYQHQSMKRKIDNVSRLIPTEETASDLLSTTLNKKTKTSEDRELDDQKP</sequence>
<evidence type="ECO:0000259" key="3">
    <source>
        <dbReference type="Pfam" id="PF25561"/>
    </source>
</evidence>
<dbReference type="Proteomes" id="UP000789396">
    <property type="component" value="Unassembled WGS sequence"/>
</dbReference>
<accession>A0A9N9J4C1</accession>
<reference evidence="4" key="1">
    <citation type="submission" date="2021-06" db="EMBL/GenBank/DDBJ databases">
        <authorList>
            <person name="Kallberg Y."/>
            <person name="Tangrot J."/>
            <person name="Rosling A."/>
        </authorList>
    </citation>
    <scope>NUCLEOTIDE SEQUENCE</scope>
    <source>
        <strain evidence="4">IN212</strain>
    </source>
</reference>
<keyword evidence="1" id="KW-0233">DNA recombination</keyword>
<name>A0A9N9J4C1_9GLOM</name>
<dbReference type="GO" id="GO:0003677">
    <property type="term" value="F:DNA binding"/>
    <property type="evidence" value="ECO:0007669"/>
    <property type="project" value="InterPro"/>
</dbReference>
<protein>
    <submittedName>
        <fullName evidence="4">11218_t:CDS:1</fullName>
    </submittedName>
</protein>
<evidence type="ECO:0000256" key="1">
    <source>
        <dbReference type="ARBA" id="ARBA00023172"/>
    </source>
</evidence>
<dbReference type="InterPro" id="IPR057926">
    <property type="entry name" value="QRICH1_dom"/>
</dbReference>
<dbReference type="GO" id="GO:0006310">
    <property type="term" value="P:DNA recombination"/>
    <property type="evidence" value="ECO:0007669"/>
    <property type="project" value="UniProtKB-KW"/>
</dbReference>
<feature type="non-terminal residue" evidence="4">
    <location>
        <position position="343"/>
    </location>
</feature>
<dbReference type="SUPFAM" id="SSF56349">
    <property type="entry name" value="DNA breaking-rejoining enzymes"/>
    <property type="match status" value="1"/>
</dbReference>
<dbReference type="InterPro" id="IPR052787">
    <property type="entry name" value="MAVS"/>
</dbReference>
<dbReference type="GO" id="GO:0015074">
    <property type="term" value="P:DNA integration"/>
    <property type="evidence" value="ECO:0007669"/>
    <property type="project" value="InterPro"/>
</dbReference>
<dbReference type="Pfam" id="PF25561">
    <property type="entry name" value="QRICH1"/>
    <property type="match status" value="1"/>
</dbReference>
<dbReference type="EMBL" id="CAJVPZ010042937">
    <property type="protein sequence ID" value="CAG8764698.1"/>
    <property type="molecule type" value="Genomic_DNA"/>
</dbReference>
<feature type="region of interest" description="Disordered" evidence="2">
    <location>
        <begin position="322"/>
        <end position="343"/>
    </location>
</feature>
<keyword evidence="5" id="KW-1185">Reference proteome</keyword>
<proteinExistence type="predicted"/>
<dbReference type="OrthoDB" id="2435441at2759"/>
<dbReference type="InterPro" id="IPR013762">
    <property type="entry name" value="Integrase-like_cat_sf"/>
</dbReference>
<evidence type="ECO:0000313" key="4">
    <source>
        <dbReference type="EMBL" id="CAG8764698.1"/>
    </source>
</evidence>
<dbReference type="InterPro" id="IPR011010">
    <property type="entry name" value="DNA_brk_join_enz"/>
</dbReference>
<organism evidence="4 5">
    <name type="scientific">Racocetra fulgida</name>
    <dbReference type="NCBI Taxonomy" id="60492"/>
    <lineage>
        <taxon>Eukaryota</taxon>
        <taxon>Fungi</taxon>
        <taxon>Fungi incertae sedis</taxon>
        <taxon>Mucoromycota</taxon>
        <taxon>Glomeromycotina</taxon>
        <taxon>Glomeromycetes</taxon>
        <taxon>Diversisporales</taxon>
        <taxon>Gigasporaceae</taxon>
        <taxon>Racocetra</taxon>
    </lineage>
</organism>
<dbReference type="AlphaFoldDB" id="A0A9N9J4C1"/>
<dbReference type="PANTHER" id="PTHR21446:SF12">
    <property type="entry name" value="POTASSIUM CHANNEL TETRAMERIZATION DOMAIN CONTAINING 1"/>
    <property type="match status" value="1"/>
</dbReference>
<gene>
    <name evidence="4" type="ORF">RFULGI_LOCUS14586</name>
</gene>
<dbReference type="PANTHER" id="PTHR21446">
    <property type="entry name" value="DUF3504 DOMAIN-CONTAINING PROTEIN"/>
    <property type="match status" value="1"/>
</dbReference>